<gene>
    <name evidence="2" type="ORF">RKA07_03320</name>
</gene>
<dbReference type="RefSeq" id="WP_200368993.1">
    <property type="nucleotide sequence ID" value="NZ_JAVMBO010000006.1"/>
</dbReference>
<protein>
    <submittedName>
        <fullName evidence="2">Uncharacterized protein</fullName>
    </submittedName>
</protein>
<keyword evidence="1" id="KW-1133">Transmembrane helix</keyword>
<proteinExistence type="predicted"/>
<name>A0ABU2HDM1_9GAMM</name>
<sequence length="59" mass="6660">MGVLLTILAVLFIALIIILPLVEKYAPKDETGNYGNITRFIFPLVALLIVAQMVRYYFS</sequence>
<accession>A0ABU2HDM1</accession>
<dbReference type="EMBL" id="JAVMBO010000006">
    <property type="protein sequence ID" value="MDS1309134.1"/>
    <property type="molecule type" value="Genomic_DNA"/>
</dbReference>
<evidence type="ECO:0000313" key="2">
    <source>
        <dbReference type="EMBL" id="MDS1309134.1"/>
    </source>
</evidence>
<keyword evidence="1" id="KW-0472">Membrane</keyword>
<evidence type="ECO:0000256" key="1">
    <source>
        <dbReference type="SAM" id="Phobius"/>
    </source>
</evidence>
<organism evidence="2 3">
    <name type="scientific">Marinobacter xiaoshiensis</name>
    <dbReference type="NCBI Taxonomy" id="3073652"/>
    <lineage>
        <taxon>Bacteria</taxon>
        <taxon>Pseudomonadati</taxon>
        <taxon>Pseudomonadota</taxon>
        <taxon>Gammaproteobacteria</taxon>
        <taxon>Pseudomonadales</taxon>
        <taxon>Marinobacteraceae</taxon>
        <taxon>Marinobacter</taxon>
    </lineage>
</organism>
<dbReference type="Proteomes" id="UP001267407">
    <property type="component" value="Unassembled WGS sequence"/>
</dbReference>
<feature type="transmembrane region" description="Helical" evidence="1">
    <location>
        <begin position="40"/>
        <end position="58"/>
    </location>
</feature>
<evidence type="ECO:0000313" key="3">
    <source>
        <dbReference type="Proteomes" id="UP001267407"/>
    </source>
</evidence>
<keyword evidence="1" id="KW-0812">Transmembrane</keyword>
<reference evidence="2" key="1">
    <citation type="submission" date="2023-09" db="EMBL/GenBank/DDBJ databases">
        <title>Marinobacter sediminicola sp. nov. and Marinobacter maritimum sp. nov., isolated from marine sediment.</title>
        <authorList>
            <person name="An J."/>
        </authorList>
    </citation>
    <scope>NUCLEOTIDE SEQUENCE</scope>
    <source>
        <strain evidence="2">F60267</strain>
    </source>
</reference>
<comment type="caution">
    <text evidence="2">The sequence shown here is derived from an EMBL/GenBank/DDBJ whole genome shotgun (WGS) entry which is preliminary data.</text>
</comment>
<keyword evidence="3" id="KW-1185">Reference proteome</keyword>